<proteinExistence type="predicted"/>
<dbReference type="RefSeq" id="YP_010802487.1">
    <property type="nucleotide sequence ID" value="NC_077025.1"/>
</dbReference>
<sequence length="103" mass="11605">MLSGKETTKAISTKKSTGFKLLGGNGLKRIVDVENQITMCTNCKFTAPLSISYEHFIWLHQQYNHIVGGDGPCVYQIFNNDGSQDIRIIKLDDTDRTTRCNSY</sequence>
<reference evidence="1" key="1">
    <citation type="journal article" date="2019" name="Viruses">
        <title>A Novel Alphabaculovirus from the Soybean Looper, Chrysodeixis includens, that Produces Tetrahedral Occlusion Bodies and Encodes Two Copies of he65.</title>
        <authorList>
            <person name="Harrison R.L."/>
            <person name="Rowley D.L."/>
            <person name="Popham H.J.R."/>
        </authorList>
    </citation>
    <scope>NUCLEOTIDE SEQUENCE</scope>
    <source>
        <strain evidence="1">ChinNPV-1</strain>
    </source>
</reference>
<protein>
    <submittedName>
        <fullName evidence="1">Uncharacterized protein</fullName>
    </submittedName>
</protein>
<keyword evidence="2" id="KW-1185">Reference proteome</keyword>
<accession>A0A5B8YTV7</accession>
<dbReference type="EMBL" id="MK746083">
    <property type="protein sequence ID" value="QED40571.1"/>
    <property type="molecule type" value="Genomic_DNA"/>
</dbReference>
<dbReference type="GeneID" id="80541257"/>
<evidence type="ECO:0000313" key="2">
    <source>
        <dbReference type="Proteomes" id="UP001162233"/>
    </source>
</evidence>
<organism evidence="1 2">
    <name type="scientific">Chrysodeixis includens nucleopolyhedrovirus</name>
    <dbReference type="NCBI Taxonomy" id="1207438"/>
    <lineage>
        <taxon>Viruses</taxon>
        <taxon>Viruses incertae sedis</taxon>
        <taxon>Naldaviricetes</taxon>
        <taxon>Lefavirales</taxon>
        <taxon>Baculoviridae</taxon>
        <taxon>Alphabaculovirus</taxon>
        <taxon>Alphabaculovirus chrincludentis</taxon>
        <taxon>Alphabaculovirus alterchrincludentis</taxon>
    </lineage>
</organism>
<dbReference type="KEGG" id="vg:80541257"/>
<evidence type="ECO:0000313" key="1">
    <source>
        <dbReference type="EMBL" id="QED40571.1"/>
    </source>
</evidence>
<dbReference type="Proteomes" id="UP001162233">
    <property type="component" value="Segment"/>
</dbReference>
<name>A0A5B8YTV7_9ABAC</name>